<accession>A0A108UAE0</accession>
<name>A0A108UAE0_9GAMM</name>
<reference evidence="1 2" key="1">
    <citation type="journal article" date="2014" name="Genome Announc.">
        <title>Draft Genome Sequence of Lysobacter capsici AZ78, a Bacterium Antagonistic to Plant-Pathogenic Oomycetes.</title>
        <authorList>
            <person name="Puopolo G."/>
            <person name="Sonego P."/>
            <person name="Engelen K."/>
            <person name="Pertot I."/>
        </authorList>
    </citation>
    <scope>NUCLEOTIDE SEQUENCE [LARGE SCALE GENOMIC DNA]</scope>
    <source>
        <strain evidence="1 2">AZ78</strain>
    </source>
</reference>
<gene>
    <name evidence="1" type="ORF">AZ78_3043</name>
</gene>
<evidence type="ECO:0000313" key="1">
    <source>
        <dbReference type="EMBL" id="KWS05491.1"/>
    </source>
</evidence>
<evidence type="ECO:0000313" key="2">
    <source>
        <dbReference type="Proteomes" id="UP000023435"/>
    </source>
</evidence>
<dbReference type="Proteomes" id="UP000023435">
    <property type="component" value="Unassembled WGS sequence"/>
</dbReference>
<protein>
    <submittedName>
        <fullName evidence="1">Uncharacterized protein</fullName>
    </submittedName>
</protein>
<dbReference type="AlphaFoldDB" id="A0A108UAE0"/>
<proteinExistence type="predicted"/>
<organism evidence="1 2">
    <name type="scientific">Lysobacter capsici AZ78</name>
    <dbReference type="NCBI Taxonomy" id="1444315"/>
    <lineage>
        <taxon>Bacteria</taxon>
        <taxon>Pseudomonadati</taxon>
        <taxon>Pseudomonadota</taxon>
        <taxon>Gammaproteobacteria</taxon>
        <taxon>Lysobacterales</taxon>
        <taxon>Lysobacteraceae</taxon>
        <taxon>Lysobacter</taxon>
    </lineage>
</organism>
<comment type="caution">
    <text evidence="1">The sequence shown here is derived from an EMBL/GenBank/DDBJ whole genome shotgun (WGS) entry which is preliminary data.</text>
</comment>
<sequence>MSALAATVVRERPGIRRAFSLHRLPPVGAAQAATAPPQIRRKRDVAVAAHAAPTGSNRFTR</sequence>
<keyword evidence="2" id="KW-1185">Reference proteome</keyword>
<dbReference type="EMBL" id="JAJA02000001">
    <property type="protein sequence ID" value="KWS05491.1"/>
    <property type="molecule type" value="Genomic_DNA"/>
</dbReference>